<evidence type="ECO:0000256" key="1">
    <source>
        <dbReference type="ARBA" id="ARBA00007381"/>
    </source>
</evidence>
<dbReference type="SUPFAM" id="SSF100934">
    <property type="entry name" value="Heat shock protein 70kD (HSP70), C-terminal subdomain"/>
    <property type="match status" value="1"/>
</dbReference>
<evidence type="ECO:0000256" key="4">
    <source>
        <dbReference type="ARBA" id="ARBA00023186"/>
    </source>
</evidence>
<feature type="coiled-coil region" evidence="6">
    <location>
        <begin position="6"/>
        <end position="33"/>
    </location>
</feature>
<evidence type="ECO:0000256" key="3">
    <source>
        <dbReference type="ARBA" id="ARBA00022840"/>
    </source>
</evidence>
<evidence type="ECO:0000313" key="8">
    <source>
        <dbReference type="Proteomes" id="UP000271889"/>
    </source>
</evidence>
<keyword evidence="8" id="KW-1185">Reference proteome</keyword>
<name>A0A3P6RFC6_CYLGO</name>
<protein>
    <recommendedName>
        <fullName evidence="5">Hypoxia up-regulated protein 1</fullName>
    </recommendedName>
</protein>
<keyword evidence="6" id="KW-0175">Coiled coil</keyword>
<dbReference type="EMBL" id="UYRV01015293">
    <property type="protein sequence ID" value="VDK60916.1"/>
    <property type="molecule type" value="Genomic_DNA"/>
</dbReference>
<accession>A0A3P6RFC6</accession>
<dbReference type="InterPro" id="IPR029048">
    <property type="entry name" value="HSP70_C_sf"/>
</dbReference>
<gene>
    <name evidence="7" type="ORF">CGOC_LOCUS5156</name>
</gene>
<proteinExistence type="inferred from homology"/>
<dbReference type="Gene3D" id="1.20.1270.10">
    <property type="match status" value="1"/>
</dbReference>
<evidence type="ECO:0000256" key="5">
    <source>
        <dbReference type="ARBA" id="ARBA00040503"/>
    </source>
</evidence>
<evidence type="ECO:0000256" key="6">
    <source>
        <dbReference type="SAM" id="Coils"/>
    </source>
</evidence>
<keyword evidence="4" id="KW-0143">Chaperone</keyword>
<comment type="similarity">
    <text evidence="1">Belongs to the heat shock protein 70 family.</text>
</comment>
<dbReference type="InterPro" id="IPR013126">
    <property type="entry name" value="Hsp_70_fam"/>
</dbReference>
<dbReference type="PANTHER" id="PTHR45639">
    <property type="entry name" value="HSC70CB, ISOFORM G-RELATED"/>
    <property type="match status" value="1"/>
</dbReference>
<evidence type="ECO:0000256" key="2">
    <source>
        <dbReference type="ARBA" id="ARBA00022741"/>
    </source>
</evidence>
<dbReference type="AlphaFoldDB" id="A0A3P6RFC6"/>
<dbReference type="OrthoDB" id="5852880at2759"/>
<dbReference type="GO" id="GO:0030968">
    <property type="term" value="P:endoplasmic reticulum unfolded protein response"/>
    <property type="evidence" value="ECO:0007669"/>
    <property type="project" value="TreeGrafter"/>
</dbReference>
<sequence>MSKAEVAESKKILEQFEKREKHARERAAAENDLEGYAFEVSQMLENENFVLHSTEEERNKIGEETKRIRTWLEDDTTPDTKTAEFTKNHVTLKALVRPVLRRVEEAKTLPEAIKNLESILNSSRIMANMGGDDEKSLFNKSDSDAFAKKLDRLETWFKEKKEEQAKRKPNEDPALLTSEVAAKVSIW</sequence>
<evidence type="ECO:0000313" key="7">
    <source>
        <dbReference type="EMBL" id="VDK60916.1"/>
    </source>
</evidence>
<dbReference type="GO" id="GO:0140662">
    <property type="term" value="F:ATP-dependent protein folding chaperone"/>
    <property type="evidence" value="ECO:0007669"/>
    <property type="project" value="InterPro"/>
</dbReference>
<dbReference type="GO" id="GO:0034663">
    <property type="term" value="C:endoplasmic reticulum chaperone complex"/>
    <property type="evidence" value="ECO:0007669"/>
    <property type="project" value="TreeGrafter"/>
</dbReference>
<dbReference type="Proteomes" id="UP000271889">
    <property type="component" value="Unassembled WGS sequence"/>
</dbReference>
<keyword evidence="3" id="KW-0067">ATP-binding</keyword>
<dbReference type="PANTHER" id="PTHR45639:SF3">
    <property type="entry name" value="HYPOXIA UP-REGULATED PROTEIN 1"/>
    <property type="match status" value="1"/>
</dbReference>
<dbReference type="GO" id="GO:0005524">
    <property type="term" value="F:ATP binding"/>
    <property type="evidence" value="ECO:0007669"/>
    <property type="project" value="UniProtKB-KW"/>
</dbReference>
<keyword evidence="2" id="KW-0547">Nucleotide-binding</keyword>
<reference evidence="7 8" key="1">
    <citation type="submission" date="2018-11" db="EMBL/GenBank/DDBJ databases">
        <authorList>
            <consortium name="Pathogen Informatics"/>
        </authorList>
    </citation>
    <scope>NUCLEOTIDE SEQUENCE [LARGE SCALE GENOMIC DNA]</scope>
</reference>
<organism evidence="7 8">
    <name type="scientific">Cylicostephanus goldi</name>
    <name type="common">Nematode worm</name>
    <dbReference type="NCBI Taxonomy" id="71465"/>
    <lineage>
        <taxon>Eukaryota</taxon>
        <taxon>Metazoa</taxon>
        <taxon>Ecdysozoa</taxon>
        <taxon>Nematoda</taxon>
        <taxon>Chromadorea</taxon>
        <taxon>Rhabditida</taxon>
        <taxon>Rhabditina</taxon>
        <taxon>Rhabditomorpha</taxon>
        <taxon>Strongyloidea</taxon>
        <taxon>Strongylidae</taxon>
        <taxon>Cylicostephanus</taxon>
    </lineage>
</organism>